<dbReference type="PANTHER" id="PTHR35481:SF1">
    <property type="entry name" value="DNA-DIRECTED RNA POLYMERASE SUBUNIT ALPHA"/>
    <property type="match status" value="1"/>
</dbReference>
<feature type="region of interest" description="Disordered" evidence="1">
    <location>
        <begin position="1"/>
        <end position="28"/>
    </location>
</feature>
<evidence type="ECO:0000259" key="2">
    <source>
        <dbReference type="Pfam" id="PF25475"/>
    </source>
</evidence>
<evidence type="ECO:0000256" key="1">
    <source>
        <dbReference type="SAM" id="MobiDB-lite"/>
    </source>
</evidence>
<keyword evidence="4" id="KW-1185">Reference proteome</keyword>
<name>A0A8J5ERE4_ZINOF</name>
<accession>A0A8J5ERE4</accession>
<dbReference type="AlphaFoldDB" id="A0A8J5ERE4"/>
<dbReference type="OrthoDB" id="2014147at2759"/>
<protein>
    <recommendedName>
        <fullName evidence="2">DUF7903 domain-containing protein</fullName>
    </recommendedName>
</protein>
<gene>
    <name evidence="3" type="ORF">ZIOFF_075593</name>
</gene>
<proteinExistence type="predicted"/>
<dbReference type="InterPro" id="IPR057225">
    <property type="entry name" value="DUF7903"/>
</dbReference>
<dbReference type="Proteomes" id="UP000734854">
    <property type="component" value="Unassembled WGS sequence"/>
</dbReference>
<organism evidence="3 4">
    <name type="scientific">Zingiber officinale</name>
    <name type="common">Ginger</name>
    <name type="synonym">Amomum zingiber</name>
    <dbReference type="NCBI Taxonomy" id="94328"/>
    <lineage>
        <taxon>Eukaryota</taxon>
        <taxon>Viridiplantae</taxon>
        <taxon>Streptophyta</taxon>
        <taxon>Embryophyta</taxon>
        <taxon>Tracheophyta</taxon>
        <taxon>Spermatophyta</taxon>
        <taxon>Magnoliopsida</taxon>
        <taxon>Liliopsida</taxon>
        <taxon>Zingiberales</taxon>
        <taxon>Zingiberaceae</taxon>
        <taxon>Zingiber</taxon>
    </lineage>
</organism>
<dbReference type="Pfam" id="PF25475">
    <property type="entry name" value="DUF7903"/>
    <property type="match status" value="1"/>
</dbReference>
<sequence length="413" mass="46065">MAYIPPHKRHSATGNTSAPAPPPASLSRRFDQSLALDGPSRPRGRRPPSHQSSAMIDIAYAAQSTSLWYIAGGCPHPDNFRLEPYPCDAVERREGYRPLVLTIAGDPPSVESEEEPPPWAAIVTGIERDLLSSLVSARSELAPRIKISFVARIGKVFFRGEPSSCLESVRRVAYSESDIRGKVSKFFSTSLPNEHIQEFEQLEMAKLGFDFDSQSERYIIKLFNKTQAGSVITCKCKVAEGGGLEIFKIEQNKLRHLVVDISCVSKDLDLRLMLYSTEVSKTLDDVAKDGIKRLVSNAVIDPNVKGGLRWSLGKDSIDGTFSIIDVCHLKFKNFKNQNTRINFRYADRIHLKTSFGEVSNELFFKFLGVSRQLRDENFEPSSVLAAVQDAVKLIWNHFLGKNGGVEGEKCKEK</sequence>
<dbReference type="EMBL" id="JACMSC010000144">
    <property type="protein sequence ID" value="KAG6466600.1"/>
    <property type="molecule type" value="Genomic_DNA"/>
</dbReference>
<feature type="domain" description="DUF7903" evidence="2">
    <location>
        <begin position="54"/>
        <end position="398"/>
    </location>
</feature>
<evidence type="ECO:0000313" key="3">
    <source>
        <dbReference type="EMBL" id="KAG6466600.1"/>
    </source>
</evidence>
<comment type="caution">
    <text evidence="3">The sequence shown here is derived from an EMBL/GenBank/DDBJ whole genome shotgun (WGS) entry which is preliminary data.</text>
</comment>
<feature type="compositionally biased region" description="Basic residues" evidence="1">
    <location>
        <begin position="1"/>
        <end position="11"/>
    </location>
</feature>
<reference evidence="3 4" key="1">
    <citation type="submission" date="2020-08" db="EMBL/GenBank/DDBJ databases">
        <title>Plant Genome Project.</title>
        <authorList>
            <person name="Zhang R.-G."/>
        </authorList>
    </citation>
    <scope>NUCLEOTIDE SEQUENCE [LARGE SCALE GENOMIC DNA]</scope>
    <source>
        <tissue evidence="3">Rhizome</tissue>
    </source>
</reference>
<evidence type="ECO:0000313" key="4">
    <source>
        <dbReference type="Proteomes" id="UP000734854"/>
    </source>
</evidence>
<dbReference type="PANTHER" id="PTHR35481">
    <property type="entry name" value="DNA-DIRECTED RNA POLYMERASE SUBUNIT ALPHA"/>
    <property type="match status" value="1"/>
</dbReference>